<gene>
    <name evidence="4" type="ORF">PXEA_LOCUS16368</name>
</gene>
<dbReference type="InterPro" id="IPR013783">
    <property type="entry name" value="Ig-like_fold"/>
</dbReference>
<dbReference type="AlphaFoldDB" id="A0A448WXU0"/>
<keyword evidence="5" id="KW-1185">Reference proteome</keyword>
<comment type="caution">
    <text evidence="4">The sequence shown here is derived from an EMBL/GenBank/DDBJ whole genome shotgun (WGS) entry which is preliminary data.</text>
</comment>
<sequence>MHNASVSSLLEPPSEPESPEARDVSTNSCLVTWRPPYKDGDATLAYYHLEKRANQKGNWVRATNQKLSILAGQENEPFSTMVTGLIPDNVYEFRVAAENVDGLTGEFSLPSHRISTQPPFSIPGKPSRPDIKNVTETSATLTWRPPYDDGGDSIKHYLIQYKVTSGTHWAPSNEEPIDCEFALTGLNAEQEYHFRVAAVNTAGPGEWSDVSETCTPYKVVGK</sequence>
<reference evidence="4" key="1">
    <citation type="submission" date="2018-11" db="EMBL/GenBank/DDBJ databases">
        <authorList>
            <consortium name="Pathogen Informatics"/>
        </authorList>
    </citation>
    <scope>NUCLEOTIDE SEQUENCE</scope>
</reference>
<accession>A0A448WXU0</accession>
<evidence type="ECO:0000256" key="2">
    <source>
        <dbReference type="SAM" id="MobiDB-lite"/>
    </source>
</evidence>
<organism evidence="4 5">
    <name type="scientific">Protopolystoma xenopodis</name>
    <dbReference type="NCBI Taxonomy" id="117903"/>
    <lineage>
        <taxon>Eukaryota</taxon>
        <taxon>Metazoa</taxon>
        <taxon>Spiralia</taxon>
        <taxon>Lophotrochozoa</taxon>
        <taxon>Platyhelminthes</taxon>
        <taxon>Monogenea</taxon>
        <taxon>Polyopisthocotylea</taxon>
        <taxon>Polystomatidea</taxon>
        <taxon>Polystomatidae</taxon>
        <taxon>Protopolystoma</taxon>
    </lineage>
</organism>
<dbReference type="EMBL" id="CAAALY010059129">
    <property type="protein sequence ID" value="VEL22928.1"/>
    <property type="molecule type" value="Genomic_DNA"/>
</dbReference>
<protein>
    <recommendedName>
        <fullName evidence="3">Fibronectin type-III domain-containing protein</fullName>
    </recommendedName>
</protein>
<dbReference type="Gene3D" id="2.60.40.10">
    <property type="entry name" value="Immunoglobulins"/>
    <property type="match status" value="2"/>
</dbReference>
<dbReference type="InterPro" id="IPR036116">
    <property type="entry name" value="FN3_sf"/>
</dbReference>
<dbReference type="Pfam" id="PF00041">
    <property type="entry name" value="fn3"/>
    <property type="match status" value="2"/>
</dbReference>
<evidence type="ECO:0000256" key="1">
    <source>
        <dbReference type="ARBA" id="ARBA00022737"/>
    </source>
</evidence>
<dbReference type="FunFam" id="2.60.40.10:FF:000160">
    <property type="entry name" value="Titin a"/>
    <property type="match status" value="1"/>
</dbReference>
<dbReference type="GO" id="GO:0045214">
    <property type="term" value="P:sarcomere organization"/>
    <property type="evidence" value="ECO:0007669"/>
    <property type="project" value="TreeGrafter"/>
</dbReference>
<dbReference type="GO" id="GO:0031430">
    <property type="term" value="C:M band"/>
    <property type="evidence" value="ECO:0007669"/>
    <property type="project" value="TreeGrafter"/>
</dbReference>
<dbReference type="Proteomes" id="UP000784294">
    <property type="component" value="Unassembled WGS sequence"/>
</dbReference>
<dbReference type="PROSITE" id="PS50853">
    <property type="entry name" value="FN3"/>
    <property type="match status" value="2"/>
</dbReference>
<dbReference type="PRINTS" id="PR00014">
    <property type="entry name" value="FNTYPEIII"/>
</dbReference>
<keyword evidence="1" id="KW-0677">Repeat</keyword>
<evidence type="ECO:0000259" key="3">
    <source>
        <dbReference type="PROSITE" id="PS50853"/>
    </source>
</evidence>
<feature type="region of interest" description="Disordered" evidence="2">
    <location>
        <begin position="1"/>
        <end position="27"/>
    </location>
</feature>
<dbReference type="PANTHER" id="PTHR13817">
    <property type="entry name" value="TITIN"/>
    <property type="match status" value="1"/>
</dbReference>
<proteinExistence type="predicted"/>
<dbReference type="OrthoDB" id="504170at2759"/>
<name>A0A448WXU0_9PLAT</name>
<feature type="domain" description="Fibronectin type-III" evidence="3">
    <location>
        <begin position="15"/>
        <end position="119"/>
    </location>
</feature>
<dbReference type="PANTHER" id="PTHR13817:SF151">
    <property type="entry name" value="TITIN"/>
    <property type="match status" value="1"/>
</dbReference>
<feature type="domain" description="Fibronectin type-III" evidence="3">
    <location>
        <begin position="125"/>
        <end position="218"/>
    </location>
</feature>
<dbReference type="CDD" id="cd00063">
    <property type="entry name" value="FN3"/>
    <property type="match status" value="2"/>
</dbReference>
<evidence type="ECO:0000313" key="4">
    <source>
        <dbReference type="EMBL" id="VEL22928.1"/>
    </source>
</evidence>
<dbReference type="SUPFAM" id="SSF49265">
    <property type="entry name" value="Fibronectin type III"/>
    <property type="match status" value="1"/>
</dbReference>
<dbReference type="InterPro" id="IPR003961">
    <property type="entry name" value="FN3_dom"/>
</dbReference>
<evidence type="ECO:0000313" key="5">
    <source>
        <dbReference type="Proteomes" id="UP000784294"/>
    </source>
</evidence>
<dbReference type="InterPro" id="IPR050964">
    <property type="entry name" value="Striated_Muscle_Regulatory"/>
</dbReference>
<dbReference type="SMART" id="SM00060">
    <property type="entry name" value="FN3"/>
    <property type="match status" value="2"/>
</dbReference>